<sequence>MESSQAGSLPDPDRSRAVLIGTRSYTVGSGLAELPGVTGNIQSLGELLNTRTGLRPEHVRPPLLDETDDRTVCRQVRRAAREAEDLLLVYFAGHGLIEPETGDLFLALSASNPDDPLYSAVRFSEIREAVAASPARHRVIILDCCYSGRAIKDAMGGDATSVALGQTETRGACTIAAASANEPAIAVAGERHTVFTGALVRLLREGIPGAGPHLTLDRLYAELDRTLKPWPRRQGTDSVGELVLGSNPAGTPTQAAPTAVAPPMASQETEPPTGVRFTTNYRRLFWQYAMVYAAISAPSVALGYACLTSEWWSGEILEWLSVLAALLLLTMPLMAIRIVLRLIPGPYELLVGEDGVGLVANDETTFLPWRDIQSVTTGRTRRGRRTPCHLAVLPRRGFVPPPHRPFRPRLDRRNGALILCDLRRLRDPLTVLEATVARYAGPLWDEHHGLAHARSVRFDRTRGLKDIGLLLLPLPLYAVGWFKLHSVAACVLIGLLHACLVVIELLPLRVEMDDRQITLTSGFRRTRVAWNEVREMRFAVDDRIPGPSLVLGTDETQESRMPLMELTADVHELDAAFRKFGGARYRGVAPRSPATPDDSPAEVVFAGRLMGAWATSAGALPVVAFTSVAWATPLAGWGVWATALPVLLSIGLTGLVVSLRRRLRLRLDHEALHLTAGRRSARIPWRDVSRVTIQPFHKENEKLPSWWIVVWFKDGASVPAPWRLSGCFRPWSGGVRVIRCGASALSGVSASPVDVEQALRRFAGPAWQDVA</sequence>
<dbReference type="HOGENOM" id="CLU_343186_0_0_11"/>
<dbReference type="GO" id="GO:0006508">
    <property type="term" value="P:proteolysis"/>
    <property type="evidence" value="ECO:0007669"/>
    <property type="project" value="InterPro"/>
</dbReference>
<reference evidence="4 5" key="1">
    <citation type="journal article" date="2010" name="J. Bacteriol.">
        <title>Genome sequence of the milbemycin-producing bacterium Streptomyces bingchenggensis.</title>
        <authorList>
            <person name="Wang X.J."/>
            <person name="Yan Y.J."/>
            <person name="Zhang B."/>
            <person name="An J."/>
            <person name="Wang J.J."/>
            <person name="Tian J."/>
            <person name="Jiang L."/>
            <person name="Chen Y.H."/>
            <person name="Huang S.X."/>
            <person name="Yin M."/>
            <person name="Zhang J."/>
            <person name="Gao A.L."/>
            <person name="Liu C.X."/>
            <person name="Zhu Z.X."/>
            <person name="Xiang W.S."/>
        </authorList>
    </citation>
    <scope>NUCLEOTIDE SEQUENCE [LARGE SCALE GENOMIC DNA]</scope>
    <source>
        <strain evidence="4 5">BCW-1</strain>
    </source>
</reference>
<feature type="transmembrane region" description="Helical" evidence="2">
    <location>
        <begin position="285"/>
        <end position="307"/>
    </location>
</feature>
<dbReference type="InterPro" id="IPR029030">
    <property type="entry name" value="Caspase-like_dom_sf"/>
</dbReference>
<dbReference type="GO" id="GO:0004197">
    <property type="term" value="F:cysteine-type endopeptidase activity"/>
    <property type="evidence" value="ECO:0007669"/>
    <property type="project" value="InterPro"/>
</dbReference>
<keyword evidence="2" id="KW-0472">Membrane</keyword>
<dbReference type="eggNOG" id="COG4249">
    <property type="taxonomic scope" value="Bacteria"/>
</dbReference>
<accession>D7CBF9</accession>
<dbReference type="KEGG" id="sbh:SBI_09718"/>
<name>D7CBF9_STRBB</name>
<dbReference type="RefSeq" id="WP_014182283.1">
    <property type="nucleotide sequence ID" value="NC_016582.1"/>
</dbReference>
<dbReference type="AlphaFoldDB" id="D7CBF9"/>
<dbReference type="InterPro" id="IPR011600">
    <property type="entry name" value="Pept_C14_caspase"/>
</dbReference>
<keyword evidence="4" id="KW-0808">Transferase</keyword>
<protein>
    <submittedName>
        <fullName evidence="4">Protein kinase-like protein</fullName>
    </submittedName>
</protein>
<feature type="transmembrane region" description="Helical" evidence="2">
    <location>
        <begin position="637"/>
        <end position="659"/>
    </location>
</feature>
<evidence type="ECO:0000313" key="5">
    <source>
        <dbReference type="Proteomes" id="UP000000377"/>
    </source>
</evidence>
<keyword evidence="2" id="KW-0812">Transmembrane</keyword>
<feature type="transmembrane region" description="Helical" evidence="2">
    <location>
        <begin position="486"/>
        <end position="506"/>
    </location>
</feature>
<evidence type="ECO:0000256" key="1">
    <source>
        <dbReference type="SAM" id="MobiDB-lite"/>
    </source>
</evidence>
<dbReference type="PATRIC" id="fig|749414.3.peg.10002"/>
<feature type="compositionally biased region" description="Low complexity" evidence="1">
    <location>
        <begin position="248"/>
        <end position="265"/>
    </location>
</feature>
<feature type="transmembrane region" description="Helical" evidence="2">
    <location>
        <begin position="319"/>
        <end position="340"/>
    </location>
</feature>
<dbReference type="GO" id="GO:0016301">
    <property type="term" value="F:kinase activity"/>
    <property type="evidence" value="ECO:0007669"/>
    <property type="project" value="UniProtKB-KW"/>
</dbReference>
<feature type="transmembrane region" description="Helical" evidence="2">
    <location>
        <begin position="609"/>
        <end position="631"/>
    </location>
</feature>
<organism evidence="4 5">
    <name type="scientific">Streptomyces bingchenggensis (strain BCW-1)</name>
    <dbReference type="NCBI Taxonomy" id="749414"/>
    <lineage>
        <taxon>Bacteria</taxon>
        <taxon>Bacillati</taxon>
        <taxon>Actinomycetota</taxon>
        <taxon>Actinomycetes</taxon>
        <taxon>Kitasatosporales</taxon>
        <taxon>Streptomycetaceae</taxon>
        <taxon>Streptomyces</taxon>
    </lineage>
</organism>
<dbReference type="STRING" id="749414.SBI_09718"/>
<keyword evidence="4" id="KW-0418">Kinase</keyword>
<dbReference type="Gene3D" id="3.40.50.1460">
    <property type="match status" value="1"/>
</dbReference>
<dbReference type="Pfam" id="PF00656">
    <property type="entry name" value="Peptidase_C14"/>
    <property type="match status" value="1"/>
</dbReference>
<feature type="region of interest" description="Disordered" evidence="1">
    <location>
        <begin position="246"/>
        <end position="273"/>
    </location>
</feature>
<keyword evidence="5" id="KW-1185">Reference proteome</keyword>
<proteinExistence type="predicted"/>
<gene>
    <name evidence="4" type="ordered locus">SBI_09718</name>
</gene>
<feature type="domain" description="Peptidase C14 caspase" evidence="3">
    <location>
        <begin position="15"/>
        <end position="227"/>
    </location>
</feature>
<evidence type="ECO:0000313" key="4">
    <source>
        <dbReference type="EMBL" id="ADI12836.1"/>
    </source>
</evidence>
<evidence type="ECO:0000256" key="2">
    <source>
        <dbReference type="SAM" id="Phobius"/>
    </source>
</evidence>
<dbReference type="EMBL" id="CP002047">
    <property type="protein sequence ID" value="ADI12836.1"/>
    <property type="molecule type" value="Genomic_DNA"/>
</dbReference>
<dbReference type="NCBIfam" id="NF047832">
    <property type="entry name" value="caspase_w_EACC1"/>
    <property type="match status" value="1"/>
</dbReference>
<dbReference type="SUPFAM" id="SSF52129">
    <property type="entry name" value="Caspase-like"/>
    <property type="match status" value="1"/>
</dbReference>
<dbReference type="Proteomes" id="UP000000377">
    <property type="component" value="Chromosome"/>
</dbReference>
<evidence type="ECO:0000259" key="3">
    <source>
        <dbReference type="Pfam" id="PF00656"/>
    </source>
</evidence>
<keyword evidence="2" id="KW-1133">Transmembrane helix</keyword>